<dbReference type="AlphaFoldDB" id="E7QP50"/>
<reference evidence="5" key="2">
    <citation type="submission" date="2016-11" db="EMBL/GenBank/DDBJ databases">
        <authorList>
            <person name="Varghese N."/>
            <person name="Submissions S."/>
        </authorList>
    </citation>
    <scope>NUCLEOTIDE SEQUENCE [LARGE SCALE GENOMIC DNA]</scope>
    <source>
        <strain evidence="5">DX253</strain>
    </source>
</reference>
<evidence type="ECO:0000313" key="2">
    <source>
        <dbReference type="EMBL" id="EFW93703.1"/>
    </source>
</evidence>
<protein>
    <submittedName>
        <fullName evidence="2">Uncharacterized protein</fullName>
    </submittedName>
</protein>
<dbReference type="Proteomes" id="UP000184203">
    <property type="component" value="Unassembled WGS sequence"/>
</dbReference>
<keyword evidence="1" id="KW-0812">Transmembrane</keyword>
<feature type="transmembrane region" description="Helical" evidence="1">
    <location>
        <begin position="31"/>
        <end position="48"/>
    </location>
</feature>
<evidence type="ECO:0000313" key="5">
    <source>
        <dbReference type="Proteomes" id="UP000184203"/>
    </source>
</evidence>
<dbReference type="EMBL" id="AEMG01000002">
    <property type="protein sequence ID" value="EFW93703.1"/>
    <property type="molecule type" value="Genomic_DNA"/>
</dbReference>
<evidence type="ECO:0000313" key="4">
    <source>
        <dbReference type="Proteomes" id="UP000003751"/>
    </source>
</evidence>
<feature type="transmembrane region" description="Helical" evidence="1">
    <location>
        <begin position="54"/>
        <end position="76"/>
    </location>
</feature>
<evidence type="ECO:0000256" key="1">
    <source>
        <dbReference type="SAM" id="Phobius"/>
    </source>
</evidence>
<reference evidence="2 4" key="1">
    <citation type="journal article" date="2014" name="ISME J.">
        <title>Trehalose/2-sulfotrehalose biosynthesis and glycine-betaine uptake are widely spread mechanisms for osmoadaptation in the Halobacteriales.</title>
        <authorList>
            <person name="Youssef N.H."/>
            <person name="Savage-Ashlock K.N."/>
            <person name="McCully A.L."/>
            <person name="Luedtke B."/>
            <person name="Shaw E.I."/>
            <person name="Hoff W.D."/>
            <person name="Elshahed M.S."/>
        </authorList>
    </citation>
    <scope>NUCLEOTIDE SEQUENCE [LARGE SCALE GENOMIC DNA]</scope>
    <source>
        <strain evidence="2 4">DX253</strain>
    </source>
</reference>
<dbReference type="EMBL" id="FRAN01000007">
    <property type="protein sequence ID" value="SHL48400.1"/>
    <property type="molecule type" value="Genomic_DNA"/>
</dbReference>
<reference evidence="3" key="3">
    <citation type="submission" date="2016-11" db="EMBL/GenBank/DDBJ databases">
        <authorList>
            <person name="Jaros S."/>
            <person name="Januszkiewicz K."/>
            <person name="Wedrychowicz H."/>
        </authorList>
    </citation>
    <scope>NUCLEOTIDE SEQUENCE [LARGE SCALE GENOMIC DNA]</scope>
    <source>
        <strain evidence="3">DX253</strain>
    </source>
</reference>
<dbReference type="OrthoDB" id="383449at2157"/>
<dbReference type="PATRIC" id="fig|797209.4.peg.206"/>
<dbReference type="RefSeq" id="WP_007976210.1">
    <property type="nucleotide sequence ID" value="NZ_AEMG01000002.1"/>
</dbReference>
<dbReference type="Proteomes" id="UP000003751">
    <property type="component" value="Unassembled WGS sequence"/>
</dbReference>
<keyword evidence="5" id="KW-1185">Reference proteome</keyword>
<name>E7QP50_HALPU</name>
<accession>E7QP50</accession>
<keyword evidence="1" id="KW-1133">Transmembrane helix</keyword>
<keyword evidence="1" id="KW-0472">Membrane</keyword>
<evidence type="ECO:0000313" key="3">
    <source>
        <dbReference type="EMBL" id="SHL48400.1"/>
    </source>
</evidence>
<feature type="transmembrane region" description="Helical" evidence="1">
    <location>
        <begin position="6"/>
        <end position="24"/>
    </location>
</feature>
<proteinExistence type="predicted"/>
<sequence length="88" mass="9817">MNPLLVGVAVFSFVSHVVTLYVWYLRDKPPIALITWAAYALFWAYLAVTEFFELEFATIGLAVLLVVVLSLSAVLLHRQWGSNSTQSA</sequence>
<gene>
    <name evidence="3" type="ORF">SAMN05444342_3927</name>
    <name evidence="2" type="ORF">ZOD2009_01130</name>
</gene>
<organism evidence="2 4">
    <name type="scientific">Haladaptatus paucihalophilus DX253</name>
    <dbReference type="NCBI Taxonomy" id="797209"/>
    <lineage>
        <taxon>Archaea</taxon>
        <taxon>Methanobacteriati</taxon>
        <taxon>Methanobacteriota</taxon>
        <taxon>Stenosarchaea group</taxon>
        <taxon>Halobacteria</taxon>
        <taxon>Halobacteriales</taxon>
        <taxon>Haladaptataceae</taxon>
        <taxon>Haladaptatus</taxon>
    </lineage>
</organism>